<dbReference type="Proteomes" id="UP000248863">
    <property type="component" value="Unassembled WGS sequence"/>
</dbReference>
<keyword evidence="8" id="KW-1185">Reference proteome</keyword>
<comment type="subcellular location">
    <subcellularLocation>
        <location evidence="3">Secreted</location>
    </subcellularLocation>
    <subcellularLocation>
        <location evidence="3">Bacterial flagellum</location>
    </subcellularLocation>
</comment>
<evidence type="ECO:0000313" key="7">
    <source>
        <dbReference type="EMBL" id="RAI42267.1"/>
    </source>
</evidence>
<evidence type="ECO:0000259" key="6">
    <source>
        <dbReference type="Pfam" id="PF00700"/>
    </source>
</evidence>
<dbReference type="GO" id="GO:0005576">
    <property type="term" value="C:extracellular region"/>
    <property type="evidence" value="ECO:0007669"/>
    <property type="project" value="UniProtKB-SubCell"/>
</dbReference>
<feature type="region of interest" description="Disordered" evidence="4">
    <location>
        <begin position="578"/>
        <end position="598"/>
    </location>
</feature>
<dbReference type="OrthoDB" id="9808068at2"/>
<comment type="similarity">
    <text evidence="1 3">Belongs to the bacterial flagellin family.</text>
</comment>
<dbReference type="InterPro" id="IPR046358">
    <property type="entry name" value="Flagellin_C"/>
</dbReference>
<evidence type="ECO:0000256" key="4">
    <source>
        <dbReference type="SAM" id="MobiDB-lite"/>
    </source>
</evidence>
<reference evidence="7 8" key="1">
    <citation type="submission" date="2017-07" db="EMBL/GenBank/DDBJ databases">
        <title>Draft Genome Sequences of Select Purple Nonsulfur Bacteria.</title>
        <authorList>
            <person name="Lasarre B."/>
            <person name="Mckinlay J.B."/>
        </authorList>
    </citation>
    <scope>NUCLEOTIDE SEQUENCE [LARGE SCALE GENOMIC DNA]</scope>
    <source>
        <strain evidence="7 8">DSM 11907</strain>
    </source>
</reference>
<comment type="caution">
    <text evidence="7">The sequence shown here is derived from an EMBL/GenBank/DDBJ whole genome shotgun (WGS) entry which is preliminary data.</text>
</comment>
<proteinExistence type="inferred from homology"/>
<accession>A0A327KVN3</accession>
<evidence type="ECO:0000259" key="5">
    <source>
        <dbReference type="Pfam" id="PF00669"/>
    </source>
</evidence>
<dbReference type="RefSeq" id="WP_111355079.1">
    <property type="nucleotide sequence ID" value="NZ_NHSK01000154.1"/>
</dbReference>
<dbReference type="PANTHER" id="PTHR42792:SF2">
    <property type="entry name" value="FLAGELLIN"/>
    <property type="match status" value="1"/>
</dbReference>
<dbReference type="InterPro" id="IPR001492">
    <property type="entry name" value="Flagellin"/>
</dbReference>
<dbReference type="EMBL" id="NPEU01000002">
    <property type="protein sequence ID" value="RAI42267.1"/>
    <property type="molecule type" value="Genomic_DNA"/>
</dbReference>
<feature type="domain" description="Flagellin C-terminal" evidence="6">
    <location>
        <begin position="674"/>
        <end position="758"/>
    </location>
</feature>
<dbReference type="Gene3D" id="1.20.1330.10">
    <property type="entry name" value="f41 fragment of flagellin, N-terminal domain"/>
    <property type="match status" value="1"/>
</dbReference>
<feature type="domain" description="Flagellin N-terminal" evidence="5">
    <location>
        <begin position="15"/>
        <end position="111"/>
    </location>
</feature>
<dbReference type="PANTHER" id="PTHR42792">
    <property type="entry name" value="FLAGELLIN"/>
    <property type="match status" value="1"/>
</dbReference>
<dbReference type="AlphaFoldDB" id="A0A327KVN3"/>
<dbReference type="Pfam" id="PF00669">
    <property type="entry name" value="Flagellin_N"/>
    <property type="match status" value="1"/>
</dbReference>
<dbReference type="GO" id="GO:0009288">
    <property type="term" value="C:bacterial-type flagellum"/>
    <property type="evidence" value="ECO:0007669"/>
    <property type="project" value="UniProtKB-SubCell"/>
</dbReference>
<organism evidence="7 8">
    <name type="scientific">Rhodoplanes elegans</name>
    <dbReference type="NCBI Taxonomy" id="29408"/>
    <lineage>
        <taxon>Bacteria</taxon>
        <taxon>Pseudomonadati</taxon>
        <taxon>Pseudomonadota</taxon>
        <taxon>Alphaproteobacteria</taxon>
        <taxon>Hyphomicrobiales</taxon>
        <taxon>Nitrobacteraceae</taxon>
        <taxon>Rhodoplanes</taxon>
    </lineage>
</organism>
<name>A0A327KVN3_9BRAD</name>
<evidence type="ECO:0000256" key="3">
    <source>
        <dbReference type="RuleBase" id="RU362073"/>
    </source>
</evidence>
<keyword evidence="3" id="KW-0964">Secreted</keyword>
<gene>
    <name evidence="7" type="ORF">CH338_00505</name>
</gene>
<keyword evidence="2 3" id="KW-0975">Bacterial flagellum</keyword>
<evidence type="ECO:0000256" key="1">
    <source>
        <dbReference type="ARBA" id="ARBA00005709"/>
    </source>
</evidence>
<dbReference type="SUPFAM" id="SSF64518">
    <property type="entry name" value="Phase 1 flagellin"/>
    <property type="match status" value="2"/>
</dbReference>
<dbReference type="InterPro" id="IPR001029">
    <property type="entry name" value="Flagellin_N"/>
</dbReference>
<evidence type="ECO:0000256" key="2">
    <source>
        <dbReference type="ARBA" id="ARBA00023143"/>
    </source>
</evidence>
<dbReference type="GO" id="GO:0005198">
    <property type="term" value="F:structural molecule activity"/>
    <property type="evidence" value="ECO:0007669"/>
    <property type="project" value="UniProtKB-UniRule"/>
</dbReference>
<comment type="function">
    <text evidence="3">Flagellin is the subunit protein which polymerizes to form the filaments of bacterial flagella.</text>
</comment>
<dbReference type="Pfam" id="PF00700">
    <property type="entry name" value="Flagellin_C"/>
    <property type="match status" value="1"/>
</dbReference>
<evidence type="ECO:0000313" key="8">
    <source>
        <dbReference type="Proteomes" id="UP000248863"/>
    </source>
</evidence>
<protein>
    <recommendedName>
        <fullName evidence="3">Flagellin</fullName>
    </recommendedName>
</protein>
<sequence>MSSGITLSAGVRQNLLSLQATADMMATTQNRLATGKKVNSALDNPSNFFTSQSLSDRAGDLNSLLDSIGQAVKTLDAANNGITSLTKLVQSAKSIAQQARSATAPAATYDALSATGTLPAETLGTHTAGGDLSPKAISLSFSNLAETVTPVYSGSAALANDAAVAAATTAGPGTVQLNVTKDGATTTFNVSVTAAITTRAGLLAAFNSASDGSGHTLSGQGLTASWNASDQLTFTAASADTSYSISASGAGSTAATMTQLGLAGGNHQSTSLLDQIVASGGSAGSSSLVLSVTGQTDKTVTFGYSGSQVSTIAELQTWLNSNRGAATASISGTTFSMSLGAASGNAIGFNASDVGVTKGLGLDSAVANYNAGARGGMGSNLSKSFNSDLTLGEIDTTLANGTSLAITVDANDGSGSQTQTVGLAGTDNLTAVVNKLKANSVLASNLDISNQAGKLKIAAKTADVDFSIAAGSSTTALNLTSGSYNSTSLMDQIISGGGALGDTMTVAVNGGAAQTVTFGKGSDQVSTVAEFTKAIGNLSGVTSSVTGSAFSIGVASGTSQTSLTIGGSTNTLAKLGTSAQTKTGTKHDGDPNTTRSSLQKDYNDVLDQIDALSKDASYNGINLLNGDDLKVAFNEKNTSSLTIKGVTLNASNLGLNKQNGTTFQDNTKIDATISVINDALTSLRTQASKFGSNLTTVQTRQDFTKSMINTLQTGADNLVLADSNEEGANMLALQTRQQLSTTALSLANQANQAVLRLF</sequence>